<dbReference type="Proteomes" id="UP001153069">
    <property type="component" value="Unassembled WGS sequence"/>
</dbReference>
<evidence type="ECO:0000256" key="1">
    <source>
        <dbReference type="ARBA" id="ARBA00001974"/>
    </source>
</evidence>
<keyword evidence="4" id="KW-0521">NADP</keyword>
<comment type="caution">
    <text evidence="8">The sequence shown here is derived from an EMBL/GenBank/DDBJ whole genome shotgun (WGS) entry which is preliminary data.</text>
</comment>
<keyword evidence="3" id="KW-0274">FAD</keyword>
<keyword evidence="9" id="KW-1185">Reference proteome</keyword>
<dbReference type="PRINTS" id="PR00420">
    <property type="entry name" value="RNGMNOXGNASE"/>
</dbReference>
<evidence type="ECO:0000256" key="6">
    <source>
        <dbReference type="ARBA" id="ARBA00023033"/>
    </source>
</evidence>
<dbReference type="AlphaFoldDB" id="A0A9N8HKN3"/>
<dbReference type="PANTHER" id="PTHR46028">
    <property type="entry name" value="KYNURENINE 3-MONOOXYGENASE"/>
    <property type="match status" value="1"/>
</dbReference>
<dbReference type="GO" id="GO:0004502">
    <property type="term" value="F:kynurenine 3-monooxygenase activity"/>
    <property type="evidence" value="ECO:0007669"/>
    <property type="project" value="TreeGrafter"/>
</dbReference>
<dbReference type="PANTHER" id="PTHR46028:SF2">
    <property type="entry name" value="KYNURENINE 3-MONOOXYGENASE"/>
    <property type="match status" value="1"/>
</dbReference>
<evidence type="ECO:0000313" key="9">
    <source>
        <dbReference type="Proteomes" id="UP001153069"/>
    </source>
</evidence>
<name>A0A9N8HKN3_9STRA</name>
<dbReference type="InterPro" id="IPR002938">
    <property type="entry name" value="FAD-bd"/>
</dbReference>
<keyword evidence="5" id="KW-0560">Oxidoreductase</keyword>
<evidence type="ECO:0000256" key="2">
    <source>
        <dbReference type="ARBA" id="ARBA00022630"/>
    </source>
</evidence>
<dbReference type="GO" id="GO:0070189">
    <property type="term" value="P:kynurenine metabolic process"/>
    <property type="evidence" value="ECO:0007669"/>
    <property type="project" value="TreeGrafter"/>
</dbReference>
<feature type="domain" description="FAD-binding" evidence="7">
    <location>
        <begin position="164"/>
        <end position="361"/>
    </location>
</feature>
<proteinExistence type="predicted"/>
<dbReference type="InterPro" id="IPR036188">
    <property type="entry name" value="FAD/NAD-bd_sf"/>
</dbReference>
<dbReference type="SUPFAM" id="SSF51905">
    <property type="entry name" value="FAD/NAD(P)-binding domain"/>
    <property type="match status" value="1"/>
</dbReference>
<evidence type="ECO:0000256" key="4">
    <source>
        <dbReference type="ARBA" id="ARBA00022857"/>
    </source>
</evidence>
<dbReference type="GO" id="GO:0071949">
    <property type="term" value="F:FAD binding"/>
    <property type="evidence" value="ECO:0007669"/>
    <property type="project" value="InterPro"/>
</dbReference>
<reference evidence="8" key="1">
    <citation type="submission" date="2020-06" db="EMBL/GenBank/DDBJ databases">
        <authorList>
            <consortium name="Plant Systems Biology data submission"/>
        </authorList>
    </citation>
    <scope>NUCLEOTIDE SEQUENCE</scope>
    <source>
        <strain evidence="8">D6</strain>
    </source>
</reference>
<dbReference type="EMBL" id="CAICTM010000956">
    <property type="protein sequence ID" value="CAB9518723.1"/>
    <property type="molecule type" value="Genomic_DNA"/>
</dbReference>
<keyword evidence="6" id="KW-0503">Monooxygenase</keyword>
<dbReference type="Pfam" id="PF01494">
    <property type="entry name" value="FAD_binding_3"/>
    <property type="match status" value="1"/>
</dbReference>
<evidence type="ECO:0000313" key="8">
    <source>
        <dbReference type="EMBL" id="CAB9518723.1"/>
    </source>
</evidence>
<keyword evidence="2" id="KW-0285">Flavoprotein</keyword>
<dbReference type="Gene3D" id="3.50.50.60">
    <property type="entry name" value="FAD/NAD(P)-binding domain"/>
    <property type="match status" value="1"/>
</dbReference>
<gene>
    <name evidence="8" type="ORF">SEMRO_958_G224680.1</name>
</gene>
<accession>A0A9N8HKN3</accession>
<evidence type="ECO:0000256" key="3">
    <source>
        <dbReference type="ARBA" id="ARBA00022827"/>
    </source>
</evidence>
<organism evidence="8 9">
    <name type="scientific">Seminavis robusta</name>
    <dbReference type="NCBI Taxonomy" id="568900"/>
    <lineage>
        <taxon>Eukaryota</taxon>
        <taxon>Sar</taxon>
        <taxon>Stramenopiles</taxon>
        <taxon>Ochrophyta</taxon>
        <taxon>Bacillariophyta</taxon>
        <taxon>Bacillariophyceae</taxon>
        <taxon>Bacillariophycidae</taxon>
        <taxon>Naviculales</taxon>
        <taxon>Naviculaceae</taxon>
        <taxon>Seminavis</taxon>
    </lineage>
</organism>
<sequence>MCKPSDDFEGPRNVVIAGAGPAGLLLTALLMQRNSELSTPLYRVTLVDNRRNFGLVSLEELTKSYRSWMLGLAGHGCKALQTCEGLYQEYCKEVGIELRSLSLHLGAKEIKPTISPEDLVDNENFIVDRNFIVAAIARFVEEKYHDNDMCTTLYDHKLLYVDYEKRRVLVRNEKDDQEFYMPYDLLVGCDGVRSVVREALVKRHSTFEMDVGDIFQTFKAVHVERPPSVDLASLHLLPAVFPEMTGIALPETGNKLNIGIGVARHLFDQLPAELKSDDPKVVAEYARQNFKAFELVDYDDFGEQWANQRWNRTGQVHCNFYHSSEISVAIMGDAAHATSPSIGMGMNTALRDAQVFYQLLQEHKDNLTEVLPEFSNKRVKEGNSLTDLAMHLYCMDTRQQLFETIHMIVRGALHKMLPSLILDHPQNMIGRVKFQLSDVYNRAKVVGVLDKHRRINAETRQAYFEKTNGMTSPETQAMTKGGWMSSKTLLSGAVVVAGVAVGYFQWMAHCM</sequence>
<protein>
    <submittedName>
        <fullName evidence="8">Kynurenine 3-monooxygenase</fullName>
    </submittedName>
</protein>
<evidence type="ECO:0000259" key="7">
    <source>
        <dbReference type="Pfam" id="PF01494"/>
    </source>
</evidence>
<dbReference type="OrthoDB" id="655030at2759"/>
<evidence type="ECO:0000256" key="5">
    <source>
        <dbReference type="ARBA" id="ARBA00023002"/>
    </source>
</evidence>
<comment type="cofactor">
    <cofactor evidence="1">
        <name>FAD</name>
        <dbReference type="ChEBI" id="CHEBI:57692"/>
    </cofactor>
</comment>